<gene>
    <name evidence="17" type="ORF">EZS27_008053</name>
</gene>
<keyword evidence="9" id="KW-0269">Exonuclease</keyword>
<evidence type="ECO:0000256" key="12">
    <source>
        <dbReference type="ARBA" id="ARBA00023204"/>
    </source>
</evidence>
<dbReference type="EC" id="2.7.7.7" evidence="2"/>
<dbReference type="GO" id="GO:0006302">
    <property type="term" value="P:double-strand break repair"/>
    <property type="evidence" value="ECO:0007669"/>
    <property type="project" value="TreeGrafter"/>
</dbReference>
<dbReference type="InterPro" id="IPR020046">
    <property type="entry name" value="5-3_exonucl_a-hlix_arch_N"/>
</dbReference>
<dbReference type="GO" id="GO:0008409">
    <property type="term" value="F:5'-3' exonuclease activity"/>
    <property type="evidence" value="ECO:0007669"/>
    <property type="project" value="InterPro"/>
</dbReference>
<dbReference type="Gene3D" id="3.30.420.10">
    <property type="entry name" value="Ribonuclease H-like superfamily/Ribonuclease H"/>
    <property type="match status" value="1"/>
</dbReference>
<dbReference type="Pfam" id="PF01612">
    <property type="entry name" value="DNA_pol_A_exo1"/>
    <property type="match status" value="1"/>
</dbReference>
<evidence type="ECO:0000256" key="2">
    <source>
        <dbReference type="ARBA" id="ARBA00012417"/>
    </source>
</evidence>
<dbReference type="GO" id="GO:0008408">
    <property type="term" value="F:3'-5' exonuclease activity"/>
    <property type="evidence" value="ECO:0007669"/>
    <property type="project" value="InterPro"/>
</dbReference>
<dbReference type="NCBIfam" id="TIGR00593">
    <property type="entry name" value="pola"/>
    <property type="match status" value="1"/>
</dbReference>
<dbReference type="PANTHER" id="PTHR10133">
    <property type="entry name" value="DNA POLYMERASE I"/>
    <property type="match status" value="1"/>
</dbReference>
<evidence type="ECO:0000256" key="8">
    <source>
        <dbReference type="ARBA" id="ARBA00022801"/>
    </source>
</evidence>
<dbReference type="CDD" id="cd09859">
    <property type="entry name" value="PIN_53EXO"/>
    <property type="match status" value="1"/>
</dbReference>
<dbReference type="EMBL" id="SNRY01000224">
    <property type="protein sequence ID" value="KAA6344317.1"/>
    <property type="molecule type" value="Genomic_DNA"/>
</dbReference>
<feature type="domain" description="DNA-directed DNA polymerase family A palm" evidence="16">
    <location>
        <begin position="689"/>
        <end position="895"/>
    </location>
</feature>
<dbReference type="SUPFAM" id="SSF56672">
    <property type="entry name" value="DNA/RNA polymerases"/>
    <property type="match status" value="1"/>
</dbReference>
<evidence type="ECO:0000256" key="5">
    <source>
        <dbReference type="ARBA" id="ARBA00022705"/>
    </source>
</evidence>
<dbReference type="SMART" id="SM00279">
    <property type="entry name" value="HhH2"/>
    <property type="match status" value="1"/>
</dbReference>
<dbReference type="SUPFAM" id="SSF53098">
    <property type="entry name" value="Ribonuclease H-like"/>
    <property type="match status" value="1"/>
</dbReference>
<dbReference type="FunFam" id="3.30.420.10:FF:000026">
    <property type="entry name" value="DNA polymerase I"/>
    <property type="match status" value="1"/>
</dbReference>
<keyword evidence="7" id="KW-0227">DNA damage</keyword>
<dbReference type="Pfam" id="PF02739">
    <property type="entry name" value="5_3_exonuc_N"/>
    <property type="match status" value="1"/>
</dbReference>
<evidence type="ECO:0000313" key="17">
    <source>
        <dbReference type="EMBL" id="KAA6344317.1"/>
    </source>
</evidence>
<dbReference type="InterPro" id="IPR012337">
    <property type="entry name" value="RNaseH-like_sf"/>
</dbReference>
<dbReference type="CDD" id="cd08637">
    <property type="entry name" value="DNA_pol_A_pol_I_C"/>
    <property type="match status" value="1"/>
</dbReference>
<dbReference type="InterPro" id="IPR029060">
    <property type="entry name" value="PIN-like_dom_sf"/>
</dbReference>
<dbReference type="GO" id="GO:0003677">
    <property type="term" value="F:DNA binding"/>
    <property type="evidence" value="ECO:0007669"/>
    <property type="project" value="UniProtKB-KW"/>
</dbReference>
<dbReference type="InterPro" id="IPR018320">
    <property type="entry name" value="DNA_polymerase_1"/>
</dbReference>
<dbReference type="InterPro" id="IPR036397">
    <property type="entry name" value="RNaseH_sf"/>
</dbReference>
<dbReference type="InterPro" id="IPR002298">
    <property type="entry name" value="DNA_polymerase_A"/>
</dbReference>
<dbReference type="InterPro" id="IPR019760">
    <property type="entry name" value="DNA-dir_DNA_pol_A_CS"/>
</dbReference>
<dbReference type="InterPro" id="IPR002421">
    <property type="entry name" value="5-3_exonuclease"/>
</dbReference>
<dbReference type="Pfam" id="PF01367">
    <property type="entry name" value="5_3_exonuc"/>
    <property type="match status" value="1"/>
</dbReference>
<dbReference type="InterPro" id="IPR002562">
    <property type="entry name" value="3'-5'_exonuclease_dom"/>
</dbReference>
<keyword evidence="5" id="KW-0235">DNA replication</keyword>
<dbReference type="AlphaFoldDB" id="A0A5J4SE63"/>
<dbReference type="PROSITE" id="PS00447">
    <property type="entry name" value="DNA_POLYMERASE_A"/>
    <property type="match status" value="1"/>
</dbReference>
<evidence type="ECO:0000256" key="6">
    <source>
        <dbReference type="ARBA" id="ARBA00022722"/>
    </source>
</evidence>
<dbReference type="InterPro" id="IPR036279">
    <property type="entry name" value="5-3_exonuclease_C_sf"/>
</dbReference>
<evidence type="ECO:0000256" key="13">
    <source>
        <dbReference type="ARBA" id="ARBA00049244"/>
    </source>
</evidence>
<dbReference type="CDD" id="cd09898">
    <property type="entry name" value="H3TH_53EXO"/>
    <property type="match status" value="1"/>
</dbReference>
<keyword evidence="6" id="KW-0540">Nuclease</keyword>
<sequence>MNNENKLFLLDAYALIYRAYYAFIKTPRLNSKGFNTSAILGFVNTLEELLKKEIPTHIGVAFDPPTPTFRHELYQPYKAQREETPEVIRLSVPLIKEIIRAYQIPILEINGYEADDVIGTLALQAGNQGITTYMMTPDKDYAQLVTSNVFMYRPKYGDKEFEIMGMEEIKAKFDIRSPRQIIDLLGLMGDASDNIPGCPGVGEKTAKKLIAEFETIDNLLTHTEALKGSVKIKIEENQELILLSKFLATIKTDVPIILDMEMLAHKNADEKELLRIFEELEFKNLINRIFNKGNRTATVNDPPNTFQGDLFGFSSTENDAVGQTYDTNLIRLSSLDYEYQLMDDESKRRELLKNLSVVEILSMDTETTGTDPITAELVGMSFSYRENQAFYVPVPDDRDKALEILNEFRPVFENEHVLKVGQNIKYDMLVLQNYGIEVKGKLFDTMVAHYVLQPELRHGMDYLAEIYLRYRTIHIDELIGPKGKNQKNMRDLPAEEVYLYACEDADVTLKLKNILEKELEKNATEPLFYELEIPLIPVLVYMESNGVRLDMATLKESSVVFTERLENIEREIYQSAGASFNIASPKQVGEILFDKLKIVEKAKKTKTGQYTTSEEVLESLRYKHPVIQKILEHRGLKKLLNTYVDALPQLINPRTGKVHTSFNQTVTSTGRLSSSNPNLQNIPIRDEDGKEMRKAFIPDDGCLFFSADYSQIELRIMAHLSEDKNMIDAFLSGYDIHAATAAKIYKIEVNEVNSDMRRKAKTANFGIIYGISVFGLADRMNVERQEAKQLIDGYFETYPEVKEYMNKSIRVARELGYVETILHRKRYLPDINSQNSVVRGYAERNAINAPIQGSAADIIKVAMIRIYERFRVEHIKAKMILQVHDELNFSVPVEEKEVVERIVIEEMERAYEMKVPLKVDCGWGNNWLEAH</sequence>
<comment type="catalytic activity">
    <reaction evidence="13">
        <text>DNA(n) + a 2'-deoxyribonucleoside 5'-triphosphate = DNA(n+1) + diphosphate</text>
        <dbReference type="Rhea" id="RHEA:22508"/>
        <dbReference type="Rhea" id="RHEA-COMP:17339"/>
        <dbReference type="Rhea" id="RHEA-COMP:17340"/>
        <dbReference type="ChEBI" id="CHEBI:33019"/>
        <dbReference type="ChEBI" id="CHEBI:61560"/>
        <dbReference type="ChEBI" id="CHEBI:173112"/>
        <dbReference type="EC" id="2.7.7.7"/>
    </reaction>
</comment>
<keyword evidence="11" id="KW-0238">DNA-binding</keyword>
<keyword evidence="12" id="KW-0234">DNA repair</keyword>
<evidence type="ECO:0000256" key="3">
    <source>
        <dbReference type="ARBA" id="ARBA00022679"/>
    </source>
</evidence>
<dbReference type="InterPro" id="IPR043502">
    <property type="entry name" value="DNA/RNA_pol_sf"/>
</dbReference>
<dbReference type="Gene3D" id="1.20.1060.10">
    <property type="entry name" value="Taq DNA Polymerase, Chain T, domain 4"/>
    <property type="match status" value="1"/>
</dbReference>
<dbReference type="InterPro" id="IPR020045">
    <property type="entry name" value="DNA_polI_H3TH"/>
</dbReference>
<keyword evidence="4 17" id="KW-0548">Nucleotidyltransferase</keyword>
<dbReference type="Gene3D" id="3.30.70.370">
    <property type="match status" value="1"/>
</dbReference>
<feature type="domain" description="5'-3' exonuclease" evidence="15">
    <location>
        <begin position="5"/>
        <end position="266"/>
    </location>
</feature>
<dbReference type="SMART" id="SM00475">
    <property type="entry name" value="53EXOc"/>
    <property type="match status" value="1"/>
</dbReference>
<dbReference type="SUPFAM" id="SSF47807">
    <property type="entry name" value="5' to 3' exonuclease, C-terminal subdomain"/>
    <property type="match status" value="1"/>
</dbReference>
<dbReference type="Gene3D" id="3.40.50.1010">
    <property type="entry name" value="5'-nuclease"/>
    <property type="match status" value="1"/>
</dbReference>
<evidence type="ECO:0000259" key="16">
    <source>
        <dbReference type="SMART" id="SM00482"/>
    </source>
</evidence>
<feature type="domain" description="3'-5' exonuclease" evidence="14">
    <location>
        <begin position="339"/>
        <end position="520"/>
    </location>
</feature>
<evidence type="ECO:0000259" key="15">
    <source>
        <dbReference type="SMART" id="SM00475"/>
    </source>
</evidence>
<comment type="caution">
    <text evidence="17">The sequence shown here is derived from an EMBL/GenBank/DDBJ whole genome shotgun (WGS) entry which is preliminary data.</text>
</comment>
<dbReference type="InterPro" id="IPR008918">
    <property type="entry name" value="HhH2"/>
</dbReference>
<evidence type="ECO:0000256" key="9">
    <source>
        <dbReference type="ARBA" id="ARBA00022839"/>
    </source>
</evidence>
<reference evidence="17" key="1">
    <citation type="submission" date="2019-03" db="EMBL/GenBank/DDBJ databases">
        <title>Single cell metagenomics reveals metabolic interactions within the superorganism composed of flagellate Streblomastix strix and complex community of Bacteroidetes bacteria on its surface.</title>
        <authorList>
            <person name="Treitli S.C."/>
            <person name="Kolisko M."/>
            <person name="Husnik F."/>
            <person name="Keeling P."/>
            <person name="Hampl V."/>
        </authorList>
    </citation>
    <scope>NUCLEOTIDE SEQUENCE</scope>
    <source>
        <strain evidence="17">STM</strain>
    </source>
</reference>
<evidence type="ECO:0000259" key="14">
    <source>
        <dbReference type="SMART" id="SM00474"/>
    </source>
</evidence>
<name>A0A5J4SE63_9ZZZZ</name>
<dbReference type="InterPro" id="IPR001098">
    <property type="entry name" value="DNA-dir_DNA_pol_A_palm_dom"/>
</dbReference>
<dbReference type="NCBIfam" id="NF004397">
    <property type="entry name" value="PRK05755.1"/>
    <property type="match status" value="1"/>
</dbReference>
<keyword evidence="10" id="KW-0239">DNA-directed DNA polymerase</keyword>
<comment type="similarity">
    <text evidence="1">Belongs to the DNA polymerase type-A family.</text>
</comment>
<dbReference type="SMART" id="SM00482">
    <property type="entry name" value="POLAc"/>
    <property type="match status" value="1"/>
</dbReference>
<dbReference type="Pfam" id="PF00476">
    <property type="entry name" value="DNA_pol_A"/>
    <property type="match status" value="1"/>
</dbReference>
<keyword evidence="8" id="KW-0378">Hydrolase</keyword>
<dbReference type="Gene3D" id="1.10.150.20">
    <property type="entry name" value="5' to 3' exonuclease, C-terminal subdomain"/>
    <property type="match status" value="2"/>
</dbReference>
<evidence type="ECO:0000256" key="1">
    <source>
        <dbReference type="ARBA" id="ARBA00007705"/>
    </source>
</evidence>
<dbReference type="SMART" id="SM00474">
    <property type="entry name" value="35EXOc"/>
    <property type="match status" value="1"/>
</dbReference>
<dbReference type="FunFam" id="1.10.150.20:FF:000002">
    <property type="entry name" value="DNA polymerase I"/>
    <property type="match status" value="1"/>
</dbReference>
<proteinExistence type="inferred from homology"/>
<dbReference type="GO" id="GO:0006261">
    <property type="term" value="P:DNA-templated DNA replication"/>
    <property type="evidence" value="ECO:0007669"/>
    <property type="project" value="InterPro"/>
</dbReference>
<dbReference type="FunFam" id="1.20.1060.10:FF:000001">
    <property type="entry name" value="DNA polymerase I"/>
    <property type="match status" value="1"/>
</dbReference>
<evidence type="ECO:0000256" key="10">
    <source>
        <dbReference type="ARBA" id="ARBA00022932"/>
    </source>
</evidence>
<dbReference type="CDD" id="cd06139">
    <property type="entry name" value="DNA_polA_I_Ecoli_like_exo"/>
    <property type="match status" value="1"/>
</dbReference>
<dbReference type="SUPFAM" id="SSF88723">
    <property type="entry name" value="PIN domain-like"/>
    <property type="match status" value="1"/>
</dbReference>
<evidence type="ECO:0000256" key="11">
    <source>
        <dbReference type="ARBA" id="ARBA00023125"/>
    </source>
</evidence>
<dbReference type="PANTHER" id="PTHR10133:SF27">
    <property type="entry name" value="DNA POLYMERASE NU"/>
    <property type="match status" value="1"/>
</dbReference>
<organism evidence="17">
    <name type="scientific">termite gut metagenome</name>
    <dbReference type="NCBI Taxonomy" id="433724"/>
    <lineage>
        <taxon>unclassified sequences</taxon>
        <taxon>metagenomes</taxon>
        <taxon>organismal metagenomes</taxon>
    </lineage>
</organism>
<dbReference type="FunFam" id="1.10.150.20:FF:000003">
    <property type="entry name" value="DNA polymerase I"/>
    <property type="match status" value="1"/>
</dbReference>
<evidence type="ECO:0000256" key="7">
    <source>
        <dbReference type="ARBA" id="ARBA00022763"/>
    </source>
</evidence>
<evidence type="ECO:0000256" key="4">
    <source>
        <dbReference type="ARBA" id="ARBA00022695"/>
    </source>
</evidence>
<dbReference type="PRINTS" id="PR00868">
    <property type="entry name" value="DNAPOLI"/>
</dbReference>
<dbReference type="GO" id="GO:0003887">
    <property type="term" value="F:DNA-directed DNA polymerase activity"/>
    <property type="evidence" value="ECO:0007669"/>
    <property type="project" value="UniProtKB-KW"/>
</dbReference>
<protein>
    <recommendedName>
        <fullName evidence="2">DNA-directed DNA polymerase</fullName>
        <ecNumber evidence="2">2.7.7.7</ecNumber>
    </recommendedName>
</protein>
<accession>A0A5J4SE63</accession>
<keyword evidence="3 17" id="KW-0808">Transferase</keyword>